<dbReference type="InterPro" id="IPR021139">
    <property type="entry name" value="NYN"/>
</dbReference>
<name>A0A0C3QFT8_9AGAM</name>
<dbReference type="AlphaFoldDB" id="A0A0C3QFT8"/>
<evidence type="ECO:0000313" key="3">
    <source>
        <dbReference type="EMBL" id="KIO25051.1"/>
    </source>
</evidence>
<sequence>MTLNFVHGTENNKKKWFQLCPPPPGMSGAAFTNKIRNELCRQNARHFGLFKVYTTSTTRIPEPFKTELRNSGADICEGDGSAADKIRRAVDILTWGLTAHHPAVTLFISSDPDFASVISALRNRGCRVNLLLHPDAPSSILLDHGVDVLEWKQVFNQAFGDNPAKESALHTTSDDQGVTNSIRQSDSVPLQAPREVELPPPNYDPPTVLRDSLIRSSPQTPSRESDEQESEPSSSQPGLSPASDTNQTTRESSTQQTTVPNPPPQNFEPFRHLVQVLEELNDGSSQWHAWGTVSNRLIELDPDVYKKLGFRRFRPYIQVASKEANIVSIKEPKGGDGEVSLNAREIWNV</sequence>
<keyword evidence="4" id="KW-1185">Reference proteome</keyword>
<dbReference type="GO" id="GO:0004540">
    <property type="term" value="F:RNA nuclease activity"/>
    <property type="evidence" value="ECO:0007669"/>
    <property type="project" value="InterPro"/>
</dbReference>
<reference evidence="4" key="2">
    <citation type="submission" date="2015-01" db="EMBL/GenBank/DDBJ databases">
        <title>Evolutionary Origins and Diversification of the Mycorrhizal Mutualists.</title>
        <authorList>
            <consortium name="DOE Joint Genome Institute"/>
            <consortium name="Mycorrhizal Genomics Consortium"/>
            <person name="Kohler A."/>
            <person name="Kuo A."/>
            <person name="Nagy L.G."/>
            <person name="Floudas D."/>
            <person name="Copeland A."/>
            <person name="Barry K.W."/>
            <person name="Cichocki N."/>
            <person name="Veneault-Fourrey C."/>
            <person name="LaButti K."/>
            <person name="Lindquist E.A."/>
            <person name="Lipzen A."/>
            <person name="Lundell T."/>
            <person name="Morin E."/>
            <person name="Murat C."/>
            <person name="Riley R."/>
            <person name="Ohm R."/>
            <person name="Sun H."/>
            <person name="Tunlid A."/>
            <person name="Henrissat B."/>
            <person name="Grigoriev I.V."/>
            <person name="Hibbett D.S."/>
            <person name="Martin F."/>
        </authorList>
    </citation>
    <scope>NUCLEOTIDE SEQUENCE [LARGE SCALE GENOMIC DNA]</scope>
    <source>
        <strain evidence="4">MUT 4182</strain>
    </source>
</reference>
<dbReference type="EMBL" id="KN823049">
    <property type="protein sequence ID" value="KIO25051.1"/>
    <property type="molecule type" value="Genomic_DNA"/>
</dbReference>
<dbReference type="OrthoDB" id="3239225at2759"/>
<reference evidence="3 4" key="1">
    <citation type="submission" date="2014-04" db="EMBL/GenBank/DDBJ databases">
        <authorList>
            <consortium name="DOE Joint Genome Institute"/>
            <person name="Kuo A."/>
            <person name="Girlanda M."/>
            <person name="Perotto S."/>
            <person name="Kohler A."/>
            <person name="Nagy L.G."/>
            <person name="Floudas D."/>
            <person name="Copeland A."/>
            <person name="Barry K.W."/>
            <person name="Cichocki N."/>
            <person name="Veneault-Fourrey C."/>
            <person name="LaButti K."/>
            <person name="Lindquist E.A."/>
            <person name="Lipzen A."/>
            <person name="Lundell T."/>
            <person name="Morin E."/>
            <person name="Murat C."/>
            <person name="Sun H."/>
            <person name="Tunlid A."/>
            <person name="Henrissat B."/>
            <person name="Grigoriev I.V."/>
            <person name="Hibbett D.S."/>
            <person name="Martin F."/>
            <person name="Nordberg H.P."/>
            <person name="Cantor M.N."/>
            <person name="Hua S.X."/>
        </authorList>
    </citation>
    <scope>NUCLEOTIDE SEQUENCE [LARGE SCALE GENOMIC DNA]</scope>
    <source>
        <strain evidence="3 4">MUT 4182</strain>
    </source>
</reference>
<protein>
    <recommendedName>
        <fullName evidence="2">NYN domain-containing protein</fullName>
    </recommendedName>
</protein>
<dbReference type="PANTHER" id="PTHR14379:SF3">
    <property type="entry name" value="MEIOSIS REGULATOR AND MRNA STABILITY FACTOR 1"/>
    <property type="match status" value="1"/>
</dbReference>
<dbReference type="Proteomes" id="UP000054248">
    <property type="component" value="Unassembled WGS sequence"/>
</dbReference>
<dbReference type="GO" id="GO:1905762">
    <property type="term" value="F:CCR4-NOT complex binding"/>
    <property type="evidence" value="ECO:0007669"/>
    <property type="project" value="TreeGrafter"/>
</dbReference>
<feature type="domain" description="NYN" evidence="2">
    <location>
        <begin position="50"/>
        <end position="139"/>
    </location>
</feature>
<evidence type="ECO:0000259" key="2">
    <source>
        <dbReference type="Pfam" id="PF01936"/>
    </source>
</evidence>
<dbReference type="PANTHER" id="PTHR14379">
    <property type="entry name" value="LIMKAIN B LKAP"/>
    <property type="match status" value="1"/>
</dbReference>
<feature type="compositionally biased region" description="Low complexity" evidence="1">
    <location>
        <begin position="231"/>
        <end position="259"/>
    </location>
</feature>
<dbReference type="GO" id="GO:0010468">
    <property type="term" value="P:regulation of gene expression"/>
    <property type="evidence" value="ECO:0007669"/>
    <property type="project" value="InterPro"/>
</dbReference>
<dbReference type="Pfam" id="PF01936">
    <property type="entry name" value="NYN"/>
    <property type="match status" value="1"/>
</dbReference>
<organism evidence="3 4">
    <name type="scientific">Tulasnella calospora MUT 4182</name>
    <dbReference type="NCBI Taxonomy" id="1051891"/>
    <lineage>
        <taxon>Eukaryota</taxon>
        <taxon>Fungi</taxon>
        <taxon>Dikarya</taxon>
        <taxon>Basidiomycota</taxon>
        <taxon>Agaricomycotina</taxon>
        <taxon>Agaricomycetes</taxon>
        <taxon>Cantharellales</taxon>
        <taxon>Tulasnellaceae</taxon>
        <taxon>Tulasnella</taxon>
    </lineage>
</organism>
<feature type="compositionally biased region" description="Polar residues" evidence="1">
    <location>
        <begin position="169"/>
        <end position="188"/>
    </location>
</feature>
<gene>
    <name evidence="3" type="ORF">M407DRAFT_211162</name>
</gene>
<dbReference type="HOGENOM" id="CLU_866513_0_0_1"/>
<proteinExistence type="predicted"/>
<evidence type="ECO:0000256" key="1">
    <source>
        <dbReference type="SAM" id="MobiDB-lite"/>
    </source>
</evidence>
<accession>A0A0C3QFT8</accession>
<feature type="region of interest" description="Disordered" evidence="1">
    <location>
        <begin position="165"/>
        <end position="268"/>
    </location>
</feature>
<evidence type="ECO:0000313" key="4">
    <source>
        <dbReference type="Proteomes" id="UP000054248"/>
    </source>
</evidence>
<dbReference type="GO" id="GO:0005777">
    <property type="term" value="C:peroxisome"/>
    <property type="evidence" value="ECO:0007669"/>
    <property type="project" value="InterPro"/>
</dbReference>
<dbReference type="STRING" id="1051891.A0A0C3QFT8"/>
<dbReference type="InterPro" id="IPR024768">
    <property type="entry name" value="Marf1"/>
</dbReference>